<proteinExistence type="predicted"/>
<dbReference type="Proteomes" id="UP000308600">
    <property type="component" value="Unassembled WGS sequence"/>
</dbReference>
<reference evidence="1 2" key="1">
    <citation type="journal article" date="2019" name="Nat. Ecol. Evol.">
        <title>Megaphylogeny resolves global patterns of mushroom evolution.</title>
        <authorList>
            <person name="Varga T."/>
            <person name="Krizsan K."/>
            <person name="Foldi C."/>
            <person name="Dima B."/>
            <person name="Sanchez-Garcia M."/>
            <person name="Sanchez-Ramirez S."/>
            <person name="Szollosi G.J."/>
            <person name="Szarkandi J.G."/>
            <person name="Papp V."/>
            <person name="Albert L."/>
            <person name="Andreopoulos W."/>
            <person name="Angelini C."/>
            <person name="Antonin V."/>
            <person name="Barry K.W."/>
            <person name="Bougher N.L."/>
            <person name="Buchanan P."/>
            <person name="Buyck B."/>
            <person name="Bense V."/>
            <person name="Catcheside P."/>
            <person name="Chovatia M."/>
            <person name="Cooper J."/>
            <person name="Damon W."/>
            <person name="Desjardin D."/>
            <person name="Finy P."/>
            <person name="Geml J."/>
            <person name="Haridas S."/>
            <person name="Hughes K."/>
            <person name="Justo A."/>
            <person name="Karasinski D."/>
            <person name="Kautmanova I."/>
            <person name="Kiss B."/>
            <person name="Kocsube S."/>
            <person name="Kotiranta H."/>
            <person name="LaButti K.M."/>
            <person name="Lechner B.E."/>
            <person name="Liimatainen K."/>
            <person name="Lipzen A."/>
            <person name="Lukacs Z."/>
            <person name="Mihaltcheva S."/>
            <person name="Morgado L.N."/>
            <person name="Niskanen T."/>
            <person name="Noordeloos M.E."/>
            <person name="Ohm R.A."/>
            <person name="Ortiz-Santana B."/>
            <person name="Ovrebo C."/>
            <person name="Racz N."/>
            <person name="Riley R."/>
            <person name="Savchenko A."/>
            <person name="Shiryaev A."/>
            <person name="Soop K."/>
            <person name="Spirin V."/>
            <person name="Szebenyi C."/>
            <person name="Tomsovsky M."/>
            <person name="Tulloss R.E."/>
            <person name="Uehling J."/>
            <person name="Grigoriev I.V."/>
            <person name="Vagvolgyi C."/>
            <person name="Papp T."/>
            <person name="Martin F.M."/>
            <person name="Miettinen O."/>
            <person name="Hibbett D.S."/>
            <person name="Nagy L.G."/>
        </authorList>
    </citation>
    <scope>NUCLEOTIDE SEQUENCE [LARGE SCALE GENOMIC DNA]</scope>
    <source>
        <strain evidence="1 2">NL-1719</strain>
    </source>
</reference>
<sequence length="517" mass="59979">MQTEIMLEEQAKIDEEIRTLRDRIHHLLHSRNVLAHINQLPPEILVKVFGYYQKALVDRIGSPEEVVQWIRITHICQKWRFIAFDSKALWTIIPTPRSAYAKFASQLSHPLPISIMGTDWGKRNRLTEERRSLFLSLLPRIEKMEVGGFPQLFFVERLTQAPSELPLIEEINFRYLDRSLDKSPFPKSLKRLTLSFSRFEWDWLKLDHLTELHLVSNTFSITVASFVNHMLQIPTLSSLEIRYLFRVAEDVEDAATESSNRLESQSTQLPSLKELIIEDSPSHITEFMSCIRLDRHFTLQVELAFETPDQGVNLFSRLHHHLQASQHTIQNMVLHREGDLWTNTSTTTLSCTCFDRTSTTSPFLRIQAFITYEIREHWLDWIQTLPLQNLHQLSTNVHTYVPDWQGSRFRNLDNLHELFLLDRVSSYAFLKYLAEDADLAKQSDDWHSVSFPLLKEITLVGCEEVKEGEVAALAGRAEHGHKLEALVFKDSNVEGDAIAQLTMVVEKVTVVKPNQYL</sequence>
<keyword evidence="2" id="KW-1185">Reference proteome</keyword>
<evidence type="ECO:0000313" key="1">
    <source>
        <dbReference type="EMBL" id="TFK68654.1"/>
    </source>
</evidence>
<protein>
    <submittedName>
        <fullName evidence="1">Uncharacterized protein</fullName>
    </submittedName>
</protein>
<evidence type="ECO:0000313" key="2">
    <source>
        <dbReference type="Proteomes" id="UP000308600"/>
    </source>
</evidence>
<name>A0ACD3ATJ5_9AGAR</name>
<organism evidence="1 2">
    <name type="scientific">Pluteus cervinus</name>
    <dbReference type="NCBI Taxonomy" id="181527"/>
    <lineage>
        <taxon>Eukaryota</taxon>
        <taxon>Fungi</taxon>
        <taxon>Dikarya</taxon>
        <taxon>Basidiomycota</taxon>
        <taxon>Agaricomycotina</taxon>
        <taxon>Agaricomycetes</taxon>
        <taxon>Agaricomycetidae</taxon>
        <taxon>Agaricales</taxon>
        <taxon>Pluteineae</taxon>
        <taxon>Pluteaceae</taxon>
        <taxon>Pluteus</taxon>
    </lineage>
</organism>
<dbReference type="EMBL" id="ML208347">
    <property type="protein sequence ID" value="TFK68654.1"/>
    <property type="molecule type" value="Genomic_DNA"/>
</dbReference>
<accession>A0ACD3ATJ5</accession>
<gene>
    <name evidence="1" type="ORF">BDN72DRAFT_960144</name>
</gene>